<dbReference type="PROSITE" id="PS51849">
    <property type="entry name" value="RSGI_N"/>
    <property type="match status" value="1"/>
</dbReference>
<evidence type="ECO:0000256" key="1">
    <source>
        <dbReference type="SAM" id="Phobius"/>
    </source>
</evidence>
<keyword evidence="1" id="KW-1133">Transmembrane helix</keyword>
<protein>
    <recommendedName>
        <fullName evidence="2">RsgI N-terminal anti-sigma domain-containing protein</fullName>
    </recommendedName>
</protein>
<accession>A0A2S8RA95</accession>
<sequence>MYSHLKKYLETEAHPVKGIVVEKEKEYAIVLNSKGQFLMIKNPQDLKIGYEIDIPSKRKIGIKTILAIAAAFMMVLGLSVILYSCHRHFC</sequence>
<comment type="caution">
    <text evidence="3">The sequence shown here is derived from an EMBL/GenBank/DDBJ whole genome shotgun (WGS) entry which is preliminary data.</text>
</comment>
<keyword evidence="1" id="KW-0812">Transmembrane</keyword>
<reference evidence="3 4" key="1">
    <citation type="journal article" date="2018" name="Syst. Appl. Microbiol.">
        <title>Characterization and high-quality draft genome sequence of Herbivorax saccincola A7, an anaerobic, alkaliphilic, thermophilic, cellulolytic, and xylanolytic bacterium.</title>
        <authorList>
            <person name="Aikawa S."/>
            <person name="Baramee S."/>
            <person name="Sermsathanaswadi J."/>
            <person name="Thianheng P."/>
            <person name="Tachaapaikoon C."/>
            <person name="Shikata A."/>
            <person name="Waeonukul R."/>
            <person name="Pason P."/>
            <person name="Ratanakhanokchai K."/>
            <person name="Kosugi A."/>
        </authorList>
    </citation>
    <scope>NUCLEOTIDE SEQUENCE [LARGE SCALE GENOMIC DNA]</scope>
    <source>
        <strain evidence="3 4">A7</strain>
    </source>
</reference>
<evidence type="ECO:0000313" key="3">
    <source>
        <dbReference type="EMBL" id="PQQ66712.1"/>
    </source>
</evidence>
<dbReference type="Proteomes" id="UP000239720">
    <property type="component" value="Unassembled WGS sequence"/>
</dbReference>
<evidence type="ECO:0000313" key="4">
    <source>
        <dbReference type="Proteomes" id="UP000239720"/>
    </source>
</evidence>
<dbReference type="InterPro" id="IPR024449">
    <property type="entry name" value="Anti-sigma_RsgI_N"/>
</dbReference>
<proteinExistence type="predicted"/>
<organism evidence="3 4">
    <name type="scientific">Acetivibrio saccincola</name>
    <dbReference type="NCBI Taxonomy" id="1677857"/>
    <lineage>
        <taxon>Bacteria</taxon>
        <taxon>Bacillati</taxon>
        <taxon>Bacillota</taxon>
        <taxon>Clostridia</taxon>
        <taxon>Eubacteriales</taxon>
        <taxon>Oscillospiraceae</taxon>
        <taxon>Acetivibrio</taxon>
    </lineage>
</organism>
<feature type="transmembrane region" description="Helical" evidence="1">
    <location>
        <begin position="64"/>
        <end position="83"/>
    </location>
</feature>
<dbReference type="EMBL" id="NEMB01000003">
    <property type="protein sequence ID" value="PQQ66712.1"/>
    <property type="molecule type" value="Genomic_DNA"/>
</dbReference>
<dbReference type="Pfam" id="PF12791">
    <property type="entry name" value="RsgI_N"/>
    <property type="match status" value="1"/>
</dbReference>
<gene>
    <name evidence="3" type="ORF">B9R14_08100</name>
</gene>
<name>A0A2S8RA95_9FIRM</name>
<dbReference type="AlphaFoldDB" id="A0A2S8RA95"/>
<keyword evidence="1" id="KW-0472">Membrane</keyword>
<evidence type="ECO:0000259" key="2">
    <source>
        <dbReference type="PROSITE" id="PS51849"/>
    </source>
</evidence>
<feature type="domain" description="RsgI N-terminal anti-sigma" evidence="2">
    <location>
        <begin position="16"/>
        <end position="63"/>
    </location>
</feature>